<dbReference type="PANTHER" id="PTHR15651">
    <property type="entry name" value="ARMADILLO REPEAT-CONTAINING PROTEIN 8"/>
    <property type="match status" value="1"/>
</dbReference>
<dbReference type="GO" id="GO:0005634">
    <property type="term" value="C:nucleus"/>
    <property type="evidence" value="ECO:0007669"/>
    <property type="project" value="UniProtKB-SubCell"/>
</dbReference>
<dbReference type="PROSITE" id="PS50176">
    <property type="entry name" value="ARM_REPEAT"/>
    <property type="match status" value="1"/>
</dbReference>
<dbReference type="GO" id="GO:0034657">
    <property type="term" value="C:GID complex"/>
    <property type="evidence" value="ECO:0007669"/>
    <property type="project" value="TreeGrafter"/>
</dbReference>
<proteinExistence type="predicted"/>
<dbReference type="EMBL" id="JADGKB010000001">
    <property type="protein sequence ID" value="KAJ3262662.1"/>
    <property type="molecule type" value="Genomic_DNA"/>
</dbReference>
<evidence type="ECO:0000256" key="1">
    <source>
        <dbReference type="ARBA" id="ARBA00004123"/>
    </source>
</evidence>
<protein>
    <recommendedName>
        <fullName evidence="9">Armadillo repeat-containing protein 8</fullName>
    </recommendedName>
</protein>
<keyword evidence="4" id="KW-0677">Repeat</keyword>
<comment type="caution">
    <text evidence="7">The sequence shown here is derived from an EMBL/GenBank/DDBJ whole genome shotgun (WGS) entry which is preliminary data.</text>
</comment>
<name>A0AAD5YBJ1_9FUNG</name>
<evidence type="ECO:0000256" key="3">
    <source>
        <dbReference type="ARBA" id="ARBA00022490"/>
    </source>
</evidence>
<dbReference type="SUPFAM" id="SSF48371">
    <property type="entry name" value="ARM repeat"/>
    <property type="match status" value="1"/>
</dbReference>
<reference evidence="7" key="1">
    <citation type="submission" date="2020-05" db="EMBL/GenBank/DDBJ databases">
        <title>Phylogenomic resolution of chytrid fungi.</title>
        <authorList>
            <person name="Stajich J.E."/>
            <person name="Amses K."/>
            <person name="Simmons R."/>
            <person name="Seto K."/>
            <person name="Myers J."/>
            <person name="Bonds A."/>
            <person name="Quandt C.A."/>
            <person name="Barry K."/>
            <person name="Liu P."/>
            <person name="Grigoriev I."/>
            <person name="Longcore J.E."/>
            <person name="James T.Y."/>
        </authorList>
    </citation>
    <scope>NUCLEOTIDE SEQUENCE</scope>
    <source>
        <strain evidence="7">PLAUS21</strain>
    </source>
</reference>
<keyword evidence="5" id="KW-0539">Nucleus</keyword>
<dbReference type="GO" id="GO:0005737">
    <property type="term" value="C:cytoplasm"/>
    <property type="evidence" value="ECO:0007669"/>
    <property type="project" value="UniProtKB-SubCell"/>
</dbReference>
<dbReference type="SMART" id="SM00185">
    <property type="entry name" value="ARM"/>
    <property type="match status" value="5"/>
</dbReference>
<sequence>MTIPNLSTQQKSAQAVLVLESKSTDQLLEALRFIKNSIIGNPTRKEHYLKNLGIAPKLVDCLIRYKSDAELMGEIAPIIGSLAQYDVSILIEAGVLLPLFEALDSQDIRALEATARALRSVVQHPLSIPLNSITNAHIYNLVTLSKPPQSKPAISNIAEISISILARLANSESERDRISNAGGIPILVEWLNDKWSHTSRVQESALDALASLCKSSTSLGETISHYKTESGKSVSHILFKLLHDKRPLMRLGAATCITYLYKTRSLPIDFQDQITHQLLSCVVRLFDDTSSLSSQLGVNITTVQERAIALFAYLMDKDAKLQVAALEGDAITRLVRIFTNCTPSVTDPGIVCGDKTIESLLQAVAAVSSITEECRRQIIDLKLIPHIVGYLEHPNVAIRIAACNCARSLSRSVKSLRTSLMDAGIALPLFKLLFDSDLNVQITATATICNIVLDFSPMKKIIIEQGGVKQLVALVKSNNHELKLNAAWALKNMLFNSDLETKKNVIFHLGWDGLARDSMFPFWDLIEFLMEEISECKEKDFERQTHLHDFIEFLIDMIRQDIENNKGELFEHLSVADGRWSTCLNVPISIIQKSTNASNFNLAAKWVNAISSIRHLNHLSIDQLNDKVADVIKPLCYRDTVTFLRLINPDFRLIFTDYILTSYCLYPAHAKKLISLTPSIKKLENLHFHGELLDYKREVGRQSQKMIESIRSISFFLSLLVLYSESLSKDASSNSKEVKECLVEIEGRLEGLDPETNDFIAWANLSNLLDDTLDKPFAIKAEKQSEFTNLAFNSDVPFLRTSSNSDIFTSIDQSGSDWTKFGESEVNLDSQSQTLMSSNSTNVMSSGDTKNCWPFVFDSHYKDSSNEYSNAIDPSQLESKDSTHQLTLPIDNGALPGSNQLLILASPYYSNSYPMLSKANAALEAVKMLGATTFSSSFVERLIDESENERNLKNEIYPNYLPPEQPQLQLHPALTANQKTIDPSIYNAWNPAQHWNMAHPQNICPSLTSSNTIKAVETSISGSKRGKVSGLDTSGNKRKTVQHSIICTECNFELGIAFIRGAPCGENDNGPINAVCQNCSAKSPHVHYENINDQRKRKRRESKTIDCEVCHSKIGNGGLTGHLSAPEVKVEFVCGDCGVKYMFCSECGGGGKQRTGKWRPRELFEQGRRTCSLPHIRVGTAELHYKVIRASELTSDILQGIQDVFFDCLLSLYCVPSVMSSNRYSSFETIKREIERLWVTSVLDVLTNNVLNGRKYVTVAWIHKRHRNKGIGRSNPTKEMIPWLKRLGLSGIISPSKFGSGQDSEDKHHCFVAFSIAEWDPINQTIFMAQMAPRSVFLKTMEGYIELIRNCIHQIQKDAIDSHQDLPEHIWCWTKADHARLQSIPTRLKFVPKADYLESRPDLDANAFERHDYEPLQAEGTAVYAAQTKTFISSKD</sequence>
<evidence type="ECO:0000313" key="8">
    <source>
        <dbReference type="Proteomes" id="UP001210925"/>
    </source>
</evidence>
<keyword evidence="8" id="KW-1185">Reference proteome</keyword>
<dbReference type="Pfam" id="PF00514">
    <property type="entry name" value="Arm"/>
    <property type="match status" value="1"/>
</dbReference>
<dbReference type="Gene3D" id="1.25.10.10">
    <property type="entry name" value="Leucine-rich Repeat Variant"/>
    <property type="match status" value="3"/>
</dbReference>
<evidence type="ECO:0000256" key="4">
    <source>
        <dbReference type="ARBA" id="ARBA00022737"/>
    </source>
</evidence>
<evidence type="ECO:0000256" key="6">
    <source>
        <dbReference type="PROSITE-ProRule" id="PRU00259"/>
    </source>
</evidence>
<accession>A0AAD5YBJ1</accession>
<dbReference type="InterPro" id="IPR016024">
    <property type="entry name" value="ARM-type_fold"/>
</dbReference>
<evidence type="ECO:0000256" key="2">
    <source>
        <dbReference type="ARBA" id="ARBA00004496"/>
    </source>
</evidence>
<keyword evidence="3" id="KW-0963">Cytoplasm</keyword>
<gene>
    <name evidence="7" type="ORF">HK103_000191</name>
</gene>
<feature type="repeat" description="ARM" evidence="6">
    <location>
        <begin position="466"/>
        <end position="493"/>
    </location>
</feature>
<organism evidence="7 8">
    <name type="scientific">Boothiomyces macroporosus</name>
    <dbReference type="NCBI Taxonomy" id="261099"/>
    <lineage>
        <taxon>Eukaryota</taxon>
        <taxon>Fungi</taxon>
        <taxon>Fungi incertae sedis</taxon>
        <taxon>Chytridiomycota</taxon>
        <taxon>Chytridiomycota incertae sedis</taxon>
        <taxon>Chytridiomycetes</taxon>
        <taxon>Rhizophydiales</taxon>
        <taxon>Terramycetaceae</taxon>
        <taxon>Boothiomyces</taxon>
    </lineage>
</organism>
<dbReference type="Proteomes" id="UP001210925">
    <property type="component" value="Unassembled WGS sequence"/>
</dbReference>
<dbReference type="InterPro" id="IPR011989">
    <property type="entry name" value="ARM-like"/>
</dbReference>
<dbReference type="PANTHER" id="PTHR15651:SF7">
    <property type="entry name" value="ARMADILLO REPEAT-CONTAINING PROTEIN 8"/>
    <property type="match status" value="1"/>
</dbReference>
<evidence type="ECO:0000313" key="7">
    <source>
        <dbReference type="EMBL" id="KAJ3262662.1"/>
    </source>
</evidence>
<dbReference type="InterPro" id="IPR000225">
    <property type="entry name" value="Armadillo"/>
</dbReference>
<evidence type="ECO:0008006" key="9">
    <source>
        <dbReference type="Google" id="ProtNLM"/>
    </source>
</evidence>
<evidence type="ECO:0000256" key="5">
    <source>
        <dbReference type="ARBA" id="ARBA00023242"/>
    </source>
</evidence>
<dbReference type="InterPro" id="IPR038739">
    <property type="entry name" value="ARMC8/Vid28"/>
</dbReference>
<dbReference type="GO" id="GO:0043161">
    <property type="term" value="P:proteasome-mediated ubiquitin-dependent protein catabolic process"/>
    <property type="evidence" value="ECO:0007669"/>
    <property type="project" value="TreeGrafter"/>
</dbReference>
<comment type="subcellular location">
    <subcellularLocation>
        <location evidence="2">Cytoplasm</location>
    </subcellularLocation>
    <subcellularLocation>
        <location evidence="1">Nucleus</location>
    </subcellularLocation>
</comment>